<name>A0A9Q1JJE0_9CARY</name>
<gene>
    <name evidence="1" type="ORF">Cgig2_013226</name>
</gene>
<evidence type="ECO:0008006" key="3">
    <source>
        <dbReference type="Google" id="ProtNLM"/>
    </source>
</evidence>
<comment type="caution">
    <text evidence="1">The sequence shown here is derived from an EMBL/GenBank/DDBJ whole genome shotgun (WGS) entry which is preliminary data.</text>
</comment>
<dbReference type="Proteomes" id="UP001153076">
    <property type="component" value="Unassembled WGS sequence"/>
</dbReference>
<protein>
    <recommendedName>
        <fullName evidence="3">Reverse transcriptase</fullName>
    </recommendedName>
</protein>
<keyword evidence="2" id="KW-1185">Reference proteome</keyword>
<dbReference type="OrthoDB" id="1934719at2759"/>
<sequence>MSSSGSYYSWTNKSIWSRIDRAFINSYWHDQFDFTQSRYLAMGLSDHTSLLIHLPTAPKPLPSFQFYDIWCAHKDFQSIITAPKLTSSSTHKIQQLWEFLSHLRPPFRKLNKDKFRDLKQAPADRGLQQTERELRITYANIISSSISLMRQRCILEWIEHGDDCSRLFFAKAKQRKLATYIYTLKDDAGNTVEGFDAVGRVMVNFYKSLLGSQTHPRTPLNPAMLNAGPLLSMEQQLALCRPFTDQEIKEALFSIPSYKSPGPYGYNSGFFKSTSNHTGHMVCEAVKEFFNTGFMRWYLSATKLIVLPKVSYPQTACEFRPISAVMFSINAFLSSSVLN</sequence>
<proteinExistence type="predicted"/>
<dbReference type="PANTHER" id="PTHR33710">
    <property type="entry name" value="BNAC02G09200D PROTEIN"/>
    <property type="match status" value="1"/>
</dbReference>
<dbReference type="PANTHER" id="PTHR33710:SF71">
    <property type="entry name" value="ENDONUCLEASE_EXONUCLEASE_PHOSPHATASE DOMAIN-CONTAINING PROTEIN"/>
    <property type="match status" value="1"/>
</dbReference>
<evidence type="ECO:0000313" key="2">
    <source>
        <dbReference type="Proteomes" id="UP001153076"/>
    </source>
</evidence>
<organism evidence="1 2">
    <name type="scientific">Carnegiea gigantea</name>
    <dbReference type="NCBI Taxonomy" id="171969"/>
    <lineage>
        <taxon>Eukaryota</taxon>
        <taxon>Viridiplantae</taxon>
        <taxon>Streptophyta</taxon>
        <taxon>Embryophyta</taxon>
        <taxon>Tracheophyta</taxon>
        <taxon>Spermatophyta</taxon>
        <taxon>Magnoliopsida</taxon>
        <taxon>eudicotyledons</taxon>
        <taxon>Gunneridae</taxon>
        <taxon>Pentapetalae</taxon>
        <taxon>Caryophyllales</taxon>
        <taxon>Cactineae</taxon>
        <taxon>Cactaceae</taxon>
        <taxon>Cactoideae</taxon>
        <taxon>Echinocereeae</taxon>
        <taxon>Carnegiea</taxon>
    </lineage>
</organism>
<evidence type="ECO:0000313" key="1">
    <source>
        <dbReference type="EMBL" id="KAJ8422406.1"/>
    </source>
</evidence>
<dbReference type="EMBL" id="JAKOGI010002261">
    <property type="protein sequence ID" value="KAJ8422406.1"/>
    <property type="molecule type" value="Genomic_DNA"/>
</dbReference>
<accession>A0A9Q1JJE0</accession>
<dbReference type="AlphaFoldDB" id="A0A9Q1JJE0"/>
<reference evidence="1" key="1">
    <citation type="submission" date="2022-04" db="EMBL/GenBank/DDBJ databases">
        <title>Carnegiea gigantea Genome sequencing and assembly v2.</title>
        <authorList>
            <person name="Copetti D."/>
            <person name="Sanderson M.J."/>
            <person name="Burquez A."/>
            <person name="Wojciechowski M.F."/>
        </authorList>
    </citation>
    <scope>NUCLEOTIDE SEQUENCE</scope>
    <source>
        <strain evidence="1">SGP5-SGP5p</strain>
        <tissue evidence="1">Aerial part</tissue>
    </source>
</reference>